<evidence type="ECO:0000313" key="2">
    <source>
        <dbReference type="Proteomes" id="UP000317930"/>
    </source>
</evidence>
<organism evidence="1 2">
    <name type="scientific">Pantoea phage vB_PagM_AAM37</name>
    <dbReference type="NCBI Taxonomy" id="2588093"/>
    <lineage>
        <taxon>Viruses</taxon>
        <taxon>Duplodnaviria</taxon>
        <taxon>Heunggongvirae</taxon>
        <taxon>Uroviricota</taxon>
        <taxon>Caudoviricetes</taxon>
        <taxon>Dibbivirus</taxon>
        <taxon>Dibbivirus AAM37</taxon>
    </lineage>
</organism>
<name>A0A513ZYC3_9CAUD</name>
<accession>A0A513ZYC3</accession>
<dbReference type="Proteomes" id="UP000317930">
    <property type="component" value="Segment"/>
</dbReference>
<dbReference type="EMBL" id="MK798143">
    <property type="protein sequence ID" value="QDH45710.1"/>
    <property type="molecule type" value="Genomic_DNA"/>
</dbReference>
<gene>
    <name evidence="1" type="ORF">AAM37_gp39</name>
</gene>
<proteinExistence type="predicted"/>
<reference evidence="1 2" key="1">
    <citation type="submission" date="2019-04" db="EMBL/GenBank/DDBJ databases">
        <title>Complete genome sequence of Pantoea sp. infecting bacteriophage vB_PagM_AAM37.</title>
        <authorList>
            <person name="Truncaite L."/>
            <person name="Simoliuniene M."/>
            <person name="Zajanckauskaite A."/>
            <person name="Meskys R."/>
            <person name="Simoliunas E."/>
        </authorList>
    </citation>
    <scope>NUCLEOTIDE SEQUENCE [LARGE SCALE GENOMIC DNA]</scope>
    <source>
        <strain evidence="1">AAM37</strain>
    </source>
</reference>
<sequence length="93" mass="11102">MVKRKYDPEGNRTDISRYRMKTIPSQEQRMGRSMGEWYFMHLKQLPLWETMLINHQQTYRQAAAAVNYTGGNLQRRFRTHNAGDGLIAVWRIE</sequence>
<evidence type="ECO:0000313" key="1">
    <source>
        <dbReference type="EMBL" id="QDH45710.1"/>
    </source>
</evidence>
<keyword evidence="2" id="KW-1185">Reference proteome</keyword>
<protein>
    <submittedName>
        <fullName evidence="1">Uncharacterized protein</fullName>
    </submittedName>
</protein>